<sequence>MNAKRIPPTKTHAEMVSAWMEQPEFKAEYKKLDGEFAFKSPMSGLNGAHRCTSFGLNGSCRCCPSIRGHRNRYALATFSG</sequence>
<dbReference type="AlphaFoldDB" id="A0A4R1NH25"/>
<name>A0A4R1NH25_9GAMM</name>
<evidence type="ECO:0000313" key="1">
    <source>
        <dbReference type="EMBL" id="TCL06813.1"/>
    </source>
</evidence>
<dbReference type="EMBL" id="SJOI01000001">
    <property type="protein sequence ID" value="TCL06813.1"/>
    <property type="molecule type" value="Genomic_DNA"/>
</dbReference>
<protein>
    <submittedName>
        <fullName evidence="1">Uncharacterized protein</fullName>
    </submittedName>
</protein>
<gene>
    <name evidence="1" type="ORF">EZJ58_5106</name>
</gene>
<organism evidence="1 2">
    <name type="scientific">Sodalis ligni</name>
    <dbReference type="NCBI Taxonomy" id="2697027"/>
    <lineage>
        <taxon>Bacteria</taxon>
        <taxon>Pseudomonadati</taxon>
        <taxon>Pseudomonadota</taxon>
        <taxon>Gammaproteobacteria</taxon>
        <taxon>Enterobacterales</taxon>
        <taxon>Bruguierivoracaceae</taxon>
        <taxon>Sodalis</taxon>
    </lineage>
</organism>
<proteinExistence type="predicted"/>
<reference evidence="1 2" key="1">
    <citation type="submission" date="2019-02" db="EMBL/GenBank/DDBJ databases">
        <title>Investigation of anaerobic lignin degradation for improved lignocellulosic biofuels.</title>
        <authorList>
            <person name="Deangelis K."/>
        </authorList>
    </citation>
    <scope>NUCLEOTIDE SEQUENCE [LARGE SCALE GENOMIC DNA]</scope>
    <source>
        <strain evidence="1 2">159R</strain>
    </source>
</reference>
<keyword evidence="2" id="KW-1185">Reference proteome</keyword>
<evidence type="ECO:0000313" key="2">
    <source>
        <dbReference type="Proteomes" id="UP000294555"/>
    </source>
</evidence>
<comment type="caution">
    <text evidence="1">The sequence shown here is derived from an EMBL/GenBank/DDBJ whole genome shotgun (WGS) entry which is preliminary data.</text>
</comment>
<accession>A0A4R1NH25</accession>
<dbReference type="Proteomes" id="UP000294555">
    <property type="component" value="Unassembled WGS sequence"/>
</dbReference>